<sequence>MISFMHDSSHVSTITIIFCTCVYIPFLQLKHTIREIAKFIRVHLYLQPCKDDLLEDNSNCRLNLPASRFLDLDMSSSCIDETCSICLVEFEKEHVVCQLPRCNHVFHMDCIEKWLKRCQFTCPLCRSFLIHRTTPSPCKRSWL</sequence>
<evidence type="ECO:0000256" key="5">
    <source>
        <dbReference type="SAM" id="Phobius"/>
    </source>
</evidence>
<evidence type="ECO:0000256" key="1">
    <source>
        <dbReference type="ARBA" id="ARBA00022723"/>
    </source>
</evidence>
<evidence type="ECO:0000313" key="7">
    <source>
        <dbReference type="EnsemblPlants" id="PGSC0003DMT400063786"/>
    </source>
</evidence>
<dbReference type="SUPFAM" id="SSF57850">
    <property type="entry name" value="RING/U-box"/>
    <property type="match status" value="1"/>
</dbReference>
<dbReference type="GO" id="GO:0008270">
    <property type="term" value="F:zinc ion binding"/>
    <property type="evidence" value="ECO:0007669"/>
    <property type="project" value="UniProtKB-KW"/>
</dbReference>
<keyword evidence="5" id="KW-1133">Transmembrane helix</keyword>
<keyword evidence="2 4" id="KW-0863">Zinc-finger</keyword>
<dbReference type="HOGENOM" id="CLU_013137_18_6_1"/>
<dbReference type="Proteomes" id="UP000011115">
    <property type="component" value="Unassembled WGS sequence"/>
</dbReference>
<dbReference type="PROSITE" id="PS01359">
    <property type="entry name" value="ZF_PHD_1"/>
    <property type="match status" value="1"/>
</dbReference>
<evidence type="ECO:0000256" key="2">
    <source>
        <dbReference type="ARBA" id="ARBA00022771"/>
    </source>
</evidence>
<evidence type="ECO:0000256" key="4">
    <source>
        <dbReference type="PROSITE-ProRule" id="PRU00175"/>
    </source>
</evidence>
<reference evidence="7" key="2">
    <citation type="submission" date="2015-06" db="UniProtKB">
        <authorList>
            <consortium name="EnsemblPlants"/>
        </authorList>
    </citation>
    <scope>IDENTIFICATION</scope>
    <source>
        <strain evidence="7">DM1-3 516 R44</strain>
    </source>
</reference>
<dbReference type="GO" id="GO:0016567">
    <property type="term" value="P:protein ubiquitination"/>
    <property type="evidence" value="ECO:0000318"/>
    <property type="project" value="GO_Central"/>
</dbReference>
<keyword evidence="5" id="KW-0472">Membrane</keyword>
<keyword evidence="8" id="KW-1185">Reference proteome</keyword>
<organism evidence="7 8">
    <name type="scientific">Solanum tuberosum</name>
    <name type="common">Potato</name>
    <dbReference type="NCBI Taxonomy" id="4113"/>
    <lineage>
        <taxon>Eukaryota</taxon>
        <taxon>Viridiplantae</taxon>
        <taxon>Streptophyta</taxon>
        <taxon>Embryophyta</taxon>
        <taxon>Tracheophyta</taxon>
        <taxon>Spermatophyta</taxon>
        <taxon>Magnoliopsida</taxon>
        <taxon>eudicotyledons</taxon>
        <taxon>Gunneridae</taxon>
        <taxon>Pentapetalae</taxon>
        <taxon>asterids</taxon>
        <taxon>lamiids</taxon>
        <taxon>Solanales</taxon>
        <taxon>Solanaceae</taxon>
        <taxon>Solanoideae</taxon>
        <taxon>Solaneae</taxon>
        <taxon>Solanum</taxon>
    </lineage>
</organism>
<dbReference type="PROSITE" id="PS50089">
    <property type="entry name" value="ZF_RING_2"/>
    <property type="match status" value="1"/>
</dbReference>
<protein>
    <submittedName>
        <fullName evidence="7">RING-H2 finger protein ATL18</fullName>
    </submittedName>
</protein>
<keyword evidence="5" id="KW-0812">Transmembrane</keyword>
<evidence type="ECO:0000256" key="3">
    <source>
        <dbReference type="ARBA" id="ARBA00022833"/>
    </source>
</evidence>
<dbReference type="InterPro" id="IPR019786">
    <property type="entry name" value="Zinc_finger_PHD-type_CS"/>
</dbReference>
<evidence type="ECO:0000259" key="6">
    <source>
        <dbReference type="PROSITE" id="PS50089"/>
    </source>
</evidence>
<dbReference type="PANTHER" id="PTHR45969">
    <property type="entry name" value="RING ZINC FINGER PROTEIN-RELATED"/>
    <property type="match status" value="1"/>
</dbReference>
<dbReference type="Gramene" id="PGSC0003DMT400063786">
    <property type="protein sequence ID" value="PGSC0003DMT400063786"/>
    <property type="gene ID" value="PGSC0003DMG400024794"/>
</dbReference>
<feature type="domain" description="RING-type" evidence="6">
    <location>
        <begin position="83"/>
        <end position="126"/>
    </location>
</feature>
<dbReference type="Gene3D" id="3.30.40.10">
    <property type="entry name" value="Zinc/RING finger domain, C3HC4 (zinc finger)"/>
    <property type="match status" value="1"/>
</dbReference>
<dbReference type="EnsemblPlants" id="PGSC0003DMT400063786">
    <property type="protein sequence ID" value="PGSC0003DMT400063786"/>
    <property type="gene ID" value="PGSC0003DMG400024794"/>
</dbReference>
<dbReference type="SMART" id="SM00184">
    <property type="entry name" value="RING"/>
    <property type="match status" value="1"/>
</dbReference>
<dbReference type="AlphaFoldDB" id="M1CB87"/>
<dbReference type="GO" id="GO:0061630">
    <property type="term" value="F:ubiquitin protein ligase activity"/>
    <property type="evidence" value="ECO:0000318"/>
    <property type="project" value="GO_Central"/>
</dbReference>
<dbReference type="SMR" id="M1CB87"/>
<keyword evidence="1" id="KW-0479">Metal-binding</keyword>
<name>M1CB87_SOLTU</name>
<dbReference type="InterPro" id="IPR013083">
    <property type="entry name" value="Znf_RING/FYVE/PHD"/>
</dbReference>
<dbReference type="InterPro" id="IPR001841">
    <property type="entry name" value="Znf_RING"/>
</dbReference>
<proteinExistence type="predicted"/>
<reference evidence="8" key="1">
    <citation type="journal article" date="2011" name="Nature">
        <title>Genome sequence and analysis of the tuber crop potato.</title>
        <authorList>
            <consortium name="The Potato Genome Sequencing Consortium"/>
        </authorList>
    </citation>
    <scope>NUCLEOTIDE SEQUENCE [LARGE SCALE GENOMIC DNA]</scope>
    <source>
        <strain evidence="8">cv. DM1-3 516 R44</strain>
    </source>
</reference>
<dbReference type="InParanoid" id="M1CB87"/>
<dbReference type="Pfam" id="PF13639">
    <property type="entry name" value="zf-RING_2"/>
    <property type="match status" value="1"/>
</dbReference>
<feature type="transmembrane region" description="Helical" evidence="5">
    <location>
        <begin position="12"/>
        <end position="29"/>
    </location>
</feature>
<dbReference type="OMA" id="CIEKWME"/>
<dbReference type="PANTHER" id="PTHR45969:SF9">
    <property type="entry name" value="RING-TYPE DOMAIN-CONTAINING PROTEIN"/>
    <property type="match status" value="1"/>
</dbReference>
<keyword evidence="3" id="KW-0862">Zinc</keyword>
<dbReference type="PaxDb" id="4113-PGSC0003DMT400063786"/>
<evidence type="ECO:0000313" key="8">
    <source>
        <dbReference type="Proteomes" id="UP000011115"/>
    </source>
</evidence>
<dbReference type="eggNOG" id="KOG0800">
    <property type="taxonomic scope" value="Eukaryota"/>
</dbReference>
<accession>M1CB87</accession>